<dbReference type="OrthoDB" id="10061326at2759"/>
<name>A0A9D3T3D4_MEGAT</name>
<dbReference type="GO" id="GO:0046872">
    <property type="term" value="F:metal ion binding"/>
    <property type="evidence" value="ECO:0007669"/>
    <property type="project" value="UniProtKB-KW"/>
</dbReference>
<reference evidence="9" key="1">
    <citation type="submission" date="2021-01" db="EMBL/GenBank/DDBJ databases">
        <authorList>
            <person name="Zahm M."/>
            <person name="Roques C."/>
            <person name="Cabau C."/>
            <person name="Klopp C."/>
            <person name="Donnadieu C."/>
            <person name="Jouanno E."/>
            <person name="Lampietro C."/>
            <person name="Louis A."/>
            <person name="Herpin A."/>
            <person name="Echchiki A."/>
            <person name="Berthelot C."/>
            <person name="Parey E."/>
            <person name="Roest-Crollius H."/>
            <person name="Braasch I."/>
            <person name="Postlethwait J."/>
            <person name="Bobe J."/>
            <person name="Montfort J."/>
            <person name="Bouchez O."/>
            <person name="Begum T."/>
            <person name="Mejri S."/>
            <person name="Adams A."/>
            <person name="Chen W.-J."/>
            <person name="Guiguen Y."/>
        </authorList>
    </citation>
    <scope>NUCLEOTIDE SEQUENCE</scope>
    <source>
        <strain evidence="9">YG-15Mar2019-1</strain>
        <tissue evidence="9">Brain</tissue>
    </source>
</reference>
<evidence type="ECO:0000259" key="8">
    <source>
        <dbReference type="Pfam" id="PF13359"/>
    </source>
</evidence>
<keyword evidence="10" id="KW-1185">Reference proteome</keyword>
<keyword evidence="6" id="KW-0378">Hydrolase</keyword>
<evidence type="ECO:0000256" key="3">
    <source>
        <dbReference type="ARBA" id="ARBA00006958"/>
    </source>
</evidence>
<dbReference type="GO" id="GO:0016787">
    <property type="term" value="F:hydrolase activity"/>
    <property type="evidence" value="ECO:0007669"/>
    <property type="project" value="UniProtKB-KW"/>
</dbReference>
<evidence type="ECO:0000256" key="6">
    <source>
        <dbReference type="ARBA" id="ARBA00022801"/>
    </source>
</evidence>
<comment type="similarity">
    <text evidence="3">Belongs to the HARBI1 family.</text>
</comment>
<evidence type="ECO:0000256" key="2">
    <source>
        <dbReference type="ARBA" id="ARBA00004123"/>
    </source>
</evidence>
<protein>
    <recommendedName>
        <fullName evidence="8">DDE Tnp4 domain-containing protein</fullName>
    </recommendedName>
</protein>
<dbReference type="PANTHER" id="PTHR22930">
    <property type="match status" value="1"/>
</dbReference>
<dbReference type="AlphaFoldDB" id="A0A9D3T3D4"/>
<evidence type="ECO:0000256" key="4">
    <source>
        <dbReference type="ARBA" id="ARBA00022722"/>
    </source>
</evidence>
<comment type="cofactor">
    <cofactor evidence="1">
        <name>a divalent metal cation</name>
        <dbReference type="ChEBI" id="CHEBI:60240"/>
    </cofactor>
</comment>
<sequence>MPVPTTEDWRSIATGFLHRWNFPNCLGSIDGKHVVIRAPDNSGSLFYNYKGTFLVVLLAVVDAQYCFRVVDVGSYGRTSDGGVLANSTFSQALRDGTLGLPQDALLPGPNLSGRHRVFNYRLSRARLIDENTFGILTTQWRKYRGVIGISPANVDACVKATCVLHNFLRRTASTTRAPIPSAEDGEAAGLQEVTRVGSNNSTREAICVRETFVSYFSAEGAVPWQPVA</sequence>
<feature type="domain" description="DDE Tnp4" evidence="8">
    <location>
        <begin position="29"/>
        <end position="166"/>
    </location>
</feature>
<keyword evidence="7" id="KW-0539">Nucleus</keyword>
<organism evidence="9 10">
    <name type="scientific">Megalops atlanticus</name>
    <name type="common">Tarpon</name>
    <name type="synonym">Clupea gigantea</name>
    <dbReference type="NCBI Taxonomy" id="7932"/>
    <lineage>
        <taxon>Eukaryota</taxon>
        <taxon>Metazoa</taxon>
        <taxon>Chordata</taxon>
        <taxon>Craniata</taxon>
        <taxon>Vertebrata</taxon>
        <taxon>Euteleostomi</taxon>
        <taxon>Actinopterygii</taxon>
        <taxon>Neopterygii</taxon>
        <taxon>Teleostei</taxon>
        <taxon>Elopiformes</taxon>
        <taxon>Megalopidae</taxon>
        <taxon>Megalops</taxon>
    </lineage>
</organism>
<dbReference type="GO" id="GO:0004518">
    <property type="term" value="F:nuclease activity"/>
    <property type="evidence" value="ECO:0007669"/>
    <property type="project" value="UniProtKB-KW"/>
</dbReference>
<evidence type="ECO:0000256" key="5">
    <source>
        <dbReference type="ARBA" id="ARBA00022723"/>
    </source>
</evidence>
<dbReference type="EMBL" id="JAFDVH010000011">
    <property type="protein sequence ID" value="KAG7467890.1"/>
    <property type="molecule type" value="Genomic_DNA"/>
</dbReference>
<accession>A0A9D3T3D4</accession>
<comment type="caution">
    <text evidence="9">The sequence shown here is derived from an EMBL/GenBank/DDBJ whole genome shotgun (WGS) entry which is preliminary data.</text>
</comment>
<evidence type="ECO:0000313" key="9">
    <source>
        <dbReference type="EMBL" id="KAG7467890.1"/>
    </source>
</evidence>
<evidence type="ECO:0000256" key="1">
    <source>
        <dbReference type="ARBA" id="ARBA00001968"/>
    </source>
</evidence>
<gene>
    <name evidence="9" type="ORF">MATL_G00137030</name>
</gene>
<dbReference type="Proteomes" id="UP001046870">
    <property type="component" value="Chromosome 11"/>
</dbReference>
<evidence type="ECO:0000313" key="10">
    <source>
        <dbReference type="Proteomes" id="UP001046870"/>
    </source>
</evidence>
<evidence type="ECO:0000256" key="7">
    <source>
        <dbReference type="ARBA" id="ARBA00023242"/>
    </source>
</evidence>
<proteinExistence type="inferred from homology"/>
<keyword evidence="4" id="KW-0540">Nuclease</keyword>
<dbReference type="GO" id="GO:0005634">
    <property type="term" value="C:nucleus"/>
    <property type="evidence" value="ECO:0007669"/>
    <property type="project" value="UniProtKB-SubCell"/>
</dbReference>
<dbReference type="Pfam" id="PF13359">
    <property type="entry name" value="DDE_Tnp_4"/>
    <property type="match status" value="1"/>
</dbReference>
<dbReference type="PANTHER" id="PTHR22930:SF279">
    <property type="entry name" value="SIMILAR TO ENSANGP00000010363"/>
    <property type="match status" value="1"/>
</dbReference>
<dbReference type="InterPro" id="IPR027806">
    <property type="entry name" value="HARBI1_dom"/>
</dbReference>
<comment type="subcellular location">
    <subcellularLocation>
        <location evidence="2">Nucleus</location>
    </subcellularLocation>
</comment>
<keyword evidence="5" id="KW-0479">Metal-binding</keyword>
<dbReference type="InterPro" id="IPR045249">
    <property type="entry name" value="HARBI1-like"/>
</dbReference>